<evidence type="ECO:0000313" key="3">
    <source>
        <dbReference type="Proteomes" id="UP000325440"/>
    </source>
</evidence>
<feature type="region of interest" description="Disordered" evidence="1">
    <location>
        <begin position="1"/>
        <end position="31"/>
    </location>
</feature>
<feature type="compositionally biased region" description="Basic and acidic residues" evidence="1">
    <location>
        <begin position="1"/>
        <end position="21"/>
    </location>
</feature>
<keyword evidence="3" id="KW-1185">Reference proteome</keyword>
<name>A0A5E4MDR8_9HEMI</name>
<protein>
    <submittedName>
        <fullName evidence="2">Uncharacterized protein</fullName>
    </submittedName>
</protein>
<gene>
    <name evidence="2" type="ORF">CINCED_3A000402</name>
</gene>
<proteinExistence type="predicted"/>
<evidence type="ECO:0000313" key="2">
    <source>
        <dbReference type="EMBL" id="VVC28042.1"/>
    </source>
</evidence>
<dbReference type="EMBL" id="CABPRJ010000477">
    <property type="protein sequence ID" value="VVC28042.1"/>
    <property type="molecule type" value="Genomic_DNA"/>
</dbReference>
<organism evidence="2 3">
    <name type="scientific">Cinara cedri</name>
    <dbReference type="NCBI Taxonomy" id="506608"/>
    <lineage>
        <taxon>Eukaryota</taxon>
        <taxon>Metazoa</taxon>
        <taxon>Ecdysozoa</taxon>
        <taxon>Arthropoda</taxon>
        <taxon>Hexapoda</taxon>
        <taxon>Insecta</taxon>
        <taxon>Pterygota</taxon>
        <taxon>Neoptera</taxon>
        <taxon>Paraneoptera</taxon>
        <taxon>Hemiptera</taxon>
        <taxon>Sternorrhyncha</taxon>
        <taxon>Aphidomorpha</taxon>
        <taxon>Aphidoidea</taxon>
        <taxon>Aphididae</taxon>
        <taxon>Lachninae</taxon>
        <taxon>Cinara</taxon>
    </lineage>
</organism>
<accession>A0A5E4MDR8</accession>
<reference evidence="2 3" key="1">
    <citation type="submission" date="2019-08" db="EMBL/GenBank/DDBJ databases">
        <authorList>
            <person name="Alioto T."/>
            <person name="Alioto T."/>
            <person name="Gomez Garrido J."/>
        </authorList>
    </citation>
    <scope>NUCLEOTIDE SEQUENCE [LARGE SCALE GENOMIC DNA]</scope>
</reference>
<evidence type="ECO:0000256" key="1">
    <source>
        <dbReference type="SAM" id="MobiDB-lite"/>
    </source>
</evidence>
<dbReference type="AlphaFoldDB" id="A0A5E4MDR8"/>
<sequence>MPVQRRNGESKMESRRLETKRFGGVTRDGGKRKDECSYYVRYTNFPGLTVFTIIPSNRFSGASLRPVLRAIEFALTVVSSCQWPFSYFTSSQIIPRRTTDVGRNRFWSRGFGNYRSKTTDYL</sequence>
<dbReference type="Proteomes" id="UP000325440">
    <property type="component" value="Unassembled WGS sequence"/>
</dbReference>